<dbReference type="Gene3D" id="3.40.50.150">
    <property type="entry name" value="Vaccinia Virus protein VP39"/>
    <property type="match status" value="1"/>
</dbReference>
<evidence type="ECO:0000256" key="1">
    <source>
        <dbReference type="ARBA" id="ARBA00022603"/>
    </source>
</evidence>
<dbReference type="Pfam" id="PF13649">
    <property type="entry name" value="Methyltransf_25"/>
    <property type="match status" value="1"/>
</dbReference>
<gene>
    <name evidence="4" type="ORF">GCM10009854_25370</name>
</gene>
<dbReference type="PANTHER" id="PTHR43861">
    <property type="entry name" value="TRANS-ACONITATE 2-METHYLTRANSFERASE-RELATED"/>
    <property type="match status" value="1"/>
</dbReference>
<dbReference type="EMBL" id="BAAARA010000008">
    <property type="protein sequence ID" value="GAA2347253.1"/>
    <property type="molecule type" value="Genomic_DNA"/>
</dbReference>
<sequence>MSVLDRERARYWLDRWDAQQERYVADREERFAVIIDVVRETVGVQPSVLDLGCGPGSLGARLRETLPGARVVGLDADPLLMGLGRARYPELEFVDADLADPSWSSRVPGTVDAAVSTTALHWLGPSALEGLYARLASLIRPGGVFVNGDHLHSESPRLDALAGKIRASREIRAGVTGNEGWREWWGAVRADPELSPLFGQCSERAMPHGGDNGLSVAEHVDLLRDAGFAEAGPLWQSGDDTVLVALR</sequence>
<evidence type="ECO:0000313" key="5">
    <source>
        <dbReference type="Proteomes" id="UP001501218"/>
    </source>
</evidence>
<keyword evidence="2" id="KW-0808">Transferase</keyword>
<reference evidence="4 5" key="1">
    <citation type="journal article" date="2019" name="Int. J. Syst. Evol. Microbiol.">
        <title>The Global Catalogue of Microorganisms (GCM) 10K type strain sequencing project: providing services to taxonomists for standard genome sequencing and annotation.</title>
        <authorList>
            <consortium name="The Broad Institute Genomics Platform"/>
            <consortium name="The Broad Institute Genome Sequencing Center for Infectious Disease"/>
            <person name="Wu L."/>
            <person name="Ma J."/>
        </authorList>
    </citation>
    <scope>NUCLEOTIDE SEQUENCE [LARGE SCALE GENOMIC DNA]</scope>
    <source>
        <strain evidence="4 5">JCM 16221</strain>
    </source>
</reference>
<organism evidence="4 5">
    <name type="scientific">Saccharopolyspora halophila</name>
    <dbReference type="NCBI Taxonomy" id="405551"/>
    <lineage>
        <taxon>Bacteria</taxon>
        <taxon>Bacillati</taxon>
        <taxon>Actinomycetota</taxon>
        <taxon>Actinomycetes</taxon>
        <taxon>Pseudonocardiales</taxon>
        <taxon>Pseudonocardiaceae</taxon>
        <taxon>Saccharopolyspora</taxon>
    </lineage>
</organism>
<dbReference type="GO" id="GO:0032259">
    <property type="term" value="P:methylation"/>
    <property type="evidence" value="ECO:0007669"/>
    <property type="project" value="UniProtKB-KW"/>
</dbReference>
<dbReference type="GO" id="GO:0008168">
    <property type="term" value="F:methyltransferase activity"/>
    <property type="evidence" value="ECO:0007669"/>
    <property type="project" value="UniProtKB-KW"/>
</dbReference>
<feature type="domain" description="Methyltransferase" evidence="3">
    <location>
        <begin position="48"/>
        <end position="143"/>
    </location>
</feature>
<dbReference type="InterPro" id="IPR029063">
    <property type="entry name" value="SAM-dependent_MTases_sf"/>
</dbReference>
<evidence type="ECO:0000313" key="4">
    <source>
        <dbReference type="EMBL" id="GAA2347253.1"/>
    </source>
</evidence>
<keyword evidence="1 4" id="KW-0489">Methyltransferase</keyword>
<dbReference type="PANTHER" id="PTHR43861:SF1">
    <property type="entry name" value="TRANS-ACONITATE 2-METHYLTRANSFERASE"/>
    <property type="match status" value="1"/>
</dbReference>
<keyword evidence="5" id="KW-1185">Reference proteome</keyword>
<proteinExistence type="predicted"/>
<evidence type="ECO:0000259" key="3">
    <source>
        <dbReference type="Pfam" id="PF13649"/>
    </source>
</evidence>
<protein>
    <submittedName>
        <fullName evidence="4">Class I SAM-dependent methyltransferase</fullName>
    </submittedName>
</protein>
<dbReference type="Proteomes" id="UP001501218">
    <property type="component" value="Unassembled WGS sequence"/>
</dbReference>
<dbReference type="RefSeq" id="WP_344130690.1">
    <property type="nucleotide sequence ID" value="NZ_BAAARA010000008.1"/>
</dbReference>
<accession>A0ABN3G9Y4</accession>
<dbReference type="InterPro" id="IPR041698">
    <property type="entry name" value="Methyltransf_25"/>
</dbReference>
<evidence type="ECO:0000256" key="2">
    <source>
        <dbReference type="ARBA" id="ARBA00022679"/>
    </source>
</evidence>
<name>A0ABN3G9Y4_9PSEU</name>
<dbReference type="SUPFAM" id="SSF53335">
    <property type="entry name" value="S-adenosyl-L-methionine-dependent methyltransferases"/>
    <property type="match status" value="1"/>
</dbReference>
<dbReference type="CDD" id="cd02440">
    <property type="entry name" value="AdoMet_MTases"/>
    <property type="match status" value="1"/>
</dbReference>
<comment type="caution">
    <text evidence="4">The sequence shown here is derived from an EMBL/GenBank/DDBJ whole genome shotgun (WGS) entry which is preliminary data.</text>
</comment>